<gene>
    <name evidence="1" type="ORF">Fmac_007277</name>
</gene>
<dbReference type="Proteomes" id="UP001603857">
    <property type="component" value="Unassembled WGS sequence"/>
</dbReference>
<dbReference type="EMBL" id="JBGMDY010000002">
    <property type="protein sequence ID" value="KAL2345992.1"/>
    <property type="molecule type" value="Genomic_DNA"/>
</dbReference>
<organism evidence="1 2">
    <name type="scientific">Flemingia macrophylla</name>
    <dbReference type="NCBI Taxonomy" id="520843"/>
    <lineage>
        <taxon>Eukaryota</taxon>
        <taxon>Viridiplantae</taxon>
        <taxon>Streptophyta</taxon>
        <taxon>Embryophyta</taxon>
        <taxon>Tracheophyta</taxon>
        <taxon>Spermatophyta</taxon>
        <taxon>Magnoliopsida</taxon>
        <taxon>eudicotyledons</taxon>
        <taxon>Gunneridae</taxon>
        <taxon>Pentapetalae</taxon>
        <taxon>rosids</taxon>
        <taxon>fabids</taxon>
        <taxon>Fabales</taxon>
        <taxon>Fabaceae</taxon>
        <taxon>Papilionoideae</taxon>
        <taxon>50 kb inversion clade</taxon>
        <taxon>NPAAA clade</taxon>
        <taxon>indigoferoid/millettioid clade</taxon>
        <taxon>Phaseoleae</taxon>
        <taxon>Flemingia</taxon>
    </lineage>
</organism>
<sequence>MKVSWKKNKKHCLPTLSHFAPFDHHQQHSNNEAEDGARVHHPHQTHATQLATKFQAQGDKLAMVAESNNTGSSGFTANPVEGIAKISLVKGICVENNHNPLLRLCAVMEQDIVNLSRFGHSTQPRDASLATLDLVTLPNRRTTSLAAPSTTAFSEAFQGASQINNFNG</sequence>
<accession>A0ABD1NE85</accession>
<keyword evidence="2" id="KW-1185">Reference proteome</keyword>
<name>A0ABD1NE85_9FABA</name>
<reference evidence="1 2" key="1">
    <citation type="submission" date="2024-08" db="EMBL/GenBank/DDBJ databases">
        <title>Insights into the chromosomal genome structure of Flemingia macrophylla.</title>
        <authorList>
            <person name="Ding Y."/>
            <person name="Zhao Y."/>
            <person name="Bi W."/>
            <person name="Wu M."/>
            <person name="Zhao G."/>
            <person name="Gong Y."/>
            <person name="Li W."/>
            <person name="Zhang P."/>
        </authorList>
    </citation>
    <scope>NUCLEOTIDE SEQUENCE [LARGE SCALE GENOMIC DNA]</scope>
    <source>
        <strain evidence="1">DYQJB</strain>
        <tissue evidence="1">Leaf</tissue>
    </source>
</reference>
<evidence type="ECO:0000313" key="2">
    <source>
        <dbReference type="Proteomes" id="UP001603857"/>
    </source>
</evidence>
<proteinExistence type="predicted"/>
<comment type="caution">
    <text evidence="1">The sequence shown here is derived from an EMBL/GenBank/DDBJ whole genome shotgun (WGS) entry which is preliminary data.</text>
</comment>
<evidence type="ECO:0000313" key="1">
    <source>
        <dbReference type="EMBL" id="KAL2345992.1"/>
    </source>
</evidence>
<dbReference type="AlphaFoldDB" id="A0ABD1NE85"/>
<protein>
    <submittedName>
        <fullName evidence="1">Uncharacterized protein</fullName>
    </submittedName>
</protein>